<dbReference type="PANTHER" id="PTHR10996">
    <property type="entry name" value="2-HYDROXYACID DEHYDROGENASE-RELATED"/>
    <property type="match status" value="1"/>
</dbReference>
<dbReference type="eggNOG" id="KOG0069">
    <property type="taxonomic scope" value="Eukaryota"/>
</dbReference>
<dbReference type="STRING" id="981085.W9QWP8"/>
<dbReference type="Proteomes" id="UP000030645">
    <property type="component" value="Unassembled WGS sequence"/>
</dbReference>
<proteinExistence type="predicted"/>
<dbReference type="GO" id="GO:0005829">
    <property type="term" value="C:cytosol"/>
    <property type="evidence" value="ECO:0007669"/>
    <property type="project" value="TreeGrafter"/>
</dbReference>
<dbReference type="SUPFAM" id="SSF52283">
    <property type="entry name" value="Formate/glycerate dehydrogenase catalytic domain-like"/>
    <property type="match status" value="1"/>
</dbReference>
<keyword evidence="4" id="KW-1185">Reference proteome</keyword>
<evidence type="ECO:0000256" key="1">
    <source>
        <dbReference type="ARBA" id="ARBA00023002"/>
    </source>
</evidence>
<reference evidence="4" key="1">
    <citation type="submission" date="2013-01" db="EMBL/GenBank/DDBJ databases">
        <title>Draft Genome Sequence of a Mulberry Tree, Morus notabilis C.K. Schneid.</title>
        <authorList>
            <person name="He N."/>
            <person name="Zhao S."/>
        </authorList>
    </citation>
    <scope>NUCLEOTIDE SEQUENCE</scope>
</reference>
<gene>
    <name evidence="3" type="ORF">L484_009870</name>
</gene>
<accession>W9QWP8</accession>
<sequence length="133" mass="14622">MEREGVPPHPPPPSSPTTATTILGKYRLGRFLGSGSFAKRYPSTAEFLGENADSVQAVAGNTKIGTDTILIGSLPRLRIVMSYSMGLDKIDMRKYEEREIMVTNNPDKLTYDIADKAIGLILAVIEILLQWLV</sequence>
<dbReference type="InterPro" id="IPR006139">
    <property type="entry name" value="D-isomer_2_OHA_DH_cat_dom"/>
</dbReference>
<evidence type="ECO:0000313" key="3">
    <source>
        <dbReference type="EMBL" id="EXB56444.1"/>
    </source>
</evidence>
<dbReference type="InterPro" id="IPR050223">
    <property type="entry name" value="D-isomer_2-hydroxyacid_DH"/>
</dbReference>
<dbReference type="EMBL" id="KE344289">
    <property type="protein sequence ID" value="EXB56444.1"/>
    <property type="molecule type" value="Genomic_DNA"/>
</dbReference>
<organism evidence="3 4">
    <name type="scientific">Morus notabilis</name>
    <dbReference type="NCBI Taxonomy" id="981085"/>
    <lineage>
        <taxon>Eukaryota</taxon>
        <taxon>Viridiplantae</taxon>
        <taxon>Streptophyta</taxon>
        <taxon>Embryophyta</taxon>
        <taxon>Tracheophyta</taxon>
        <taxon>Spermatophyta</taxon>
        <taxon>Magnoliopsida</taxon>
        <taxon>eudicotyledons</taxon>
        <taxon>Gunneridae</taxon>
        <taxon>Pentapetalae</taxon>
        <taxon>rosids</taxon>
        <taxon>fabids</taxon>
        <taxon>Rosales</taxon>
        <taxon>Moraceae</taxon>
        <taxon>Moreae</taxon>
        <taxon>Morus</taxon>
    </lineage>
</organism>
<protein>
    <submittedName>
        <fullName evidence="3">Glyoxylate reductase</fullName>
    </submittedName>
</protein>
<dbReference type="Gene3D" id="3.40.50.720">
    <property type="entry name" value="NAD(P)-binding Rossmann-like Domain"/>
    <property type="match status" value="2"/>
</dbReference>
<evidence type="ECO:0000313" key="4">
    <source>
        <dbReference type="Proteomes" id="UP000030645"/>
    </source>
</evidence>
<name>W9QWP8_9ROSA</name>
<dbReference type="GO" id="GO:0016618">
    <property type="term" value="F:hydroxypyruvate reductase [NAD(P)H] activity"/>
    <property type="evidence" value="ECO:0007669"/>
    <property type="project" value="TreeGrafter"/>
</dbReference>
<keyword evidence="1" id="KW-0560">Oxidoreductase</keyword>
<dbReference type="Pfam" id="PF00389">
    <property type="entry name" value="2-Hacid_dh"/>
    <property type="match status" value="1"/>
</dbReference>
<evidence type="ECO:0000259" key="2">
    <source>
        <dbReference type="Pfam" id="PF00389"/>
    </source>
</evidence>
<dbReference type="AlphaFoldDB" id="W9QWP8"/>
<dbReference type="GO" id="GO:0030267">
    <property type="term" value="F:glyoxylate reductase (NADPH) activity"/>
    <property type="evidence" value="ECO:0007669"/>
    <property type="project" value="TreeGrafter"/>
</dbReference>
<dbReference type="PANTHER" id="PTHR10996:SF235">
    <property type="entry name" value="GLYOXYLATE_HYDROXYPYRUVATE REDUCTASE A HPR2-LIKE"/>
    <property type="match status" value="1"/>
</dbReference>
<feature type="domain" description="D-isomer specific 2-hydroxyacid dehydrogenase catalytic" evidence="2">
    <location>
        <begin position="42"/>
        <end position="115"/>
    </location>
</feature>
<dbReference type="GO" id="GO:0051287">
    <property type="term" value="F:NAD binding"/>
    <property type="evidence" value="ECO:0007669"/>
    <property type="project" value="InterPro"/>
</dbReference>